<reference evidence="2" key="1">
    <citation type="submission" date="2017-09" db="EMBL/GenBank/DDBJ databases">
        <title>Genome sequence of Nannocystis excedens DSM 71.</title>
        <authorList>
            <person name="Blom J."/>
        </authorList>
    </citation>
    <scope>NUCLEOTIDE SEQUENCE [LARGE SCALE GENOMIC DNA]</scope>
    <source>
        <strain evidence="2">type strain: E19</strain>
    </source>
</reference>
<evidence type="ECO:0000313" key="1">
    <source>
        <dbReference type="EMBL" id="SON54570.1"/>
    </source>
</evidence>
<evidence type="ECO:0000313" key="2">
    <source>
        <dbReference type="Proteomes" id="UP000223606"/>
    </source>
</evidence>
<proteinExistence type="predicted"/>
<sequence length="117" mass="12869">MALPCSESKAGHAREKEIYDTLRSAGARAVGFMVDDEAESNLCEFKLGGSSISVPIAIADYEKAWLKENPQSSRSHSSLNEHRAKARELKERAAWAVMAASIRAQIAMIANRSVTYR</sequence>
<dbReference type="Proteomes" id="UP000223606">
    <property type="component" value="Chromosome 1"/>
</dbReference>
<organism evidence="1 2">
    <name type="scientific">Hartmannibacter diazotrophicus</name>
    <dbReference type="NCBI Taxonomy" id="1482074"/>
    <lineage>
        <taxon>Bacteria</taxon>
        <taxon>Pseudomonadati</taxon>
        <taxon>Pseudomonadota</taxon>
        <taxon>Alphaproteobacteria</taxon>
        <taxon>Hyphomicrobiales</taxon>
        <taxon>Pleomorphomonadaceae</taxon>
        <taxon>Hartmannibacter</taxon>
    </lineage>
</organism>
<dbReference type="EMBL" id="LT960614">
    <property type="protein sequence ID" value="SON54570.1"/>
    <property type="molecule type" value="Genomic_DNA"/>
</dbReference>
<name>A0A2C9D2T2_9HYPH</name>
<dbReference type="OrthoDB" id="8687169at2"/>
<keyword evidence="2" id="KW-1185">Reference proteome</keyword>
<gene>
    <name evidence="1" type="ORF">HDIA_1029</name>
</gene>
<dbReference type="AlphaFoldDB" id="A0A2C9D2T2"/>
<dbReference type="KEGG" id="hdi:HDIA_1029"/>
<protein>
    <submittedName>
        <fullName evidence="1">Uncharacterized protein</fullName>
    </submittedName>
</protein>
<dbReference type="RefSeq" id="WP_099555002.1">
    <property type="nucleotide sequence ID" value="NZ_LT960614.1"/>
</dbReference>
<accession>A0A2C9D2T2</accession>